<evidence type="ECO:0000313" key="2">
    <source>
        <dbReference type="Proteomes" id="UP000038802"/>
    </source>
</evidence>
<reference evidence="2" key="1">
    <citation type="submission" date="2015-03" db="EMBL/GenBank/DDBJ databases">
        <authorList>
            <consortium name="Pathogen Informatics"/>
        </authorList>
    </citation>
    <scope>NUCLEOTIDE SEQUENCE [LARGE SCALE GENOMIC DNA]</scope>
    <source>
        <strain evidence="2">K00500041</strain>
    </source>
</reference>
<dbReference type="AlphaFoldDB" id="A0A0U0REA9"/>
<accession>A0A0U0REA9</accession>
<protein>
    <submittedName>
        <fullName evidence="1">Uncharacterized protein</fullName>
    </submittedName>
</protein>
<proteinExistence type="predicted"/>
<evidence type="ECO:0000313" key="1">
    <source>
        <dbReference type="EMBL" id="COV98197.1"/>
    </source>
</evidence>
<dbReference type="Proteomes" id="UP000038802">
    <property type="component" value="Unassembled WGS sequence"/>
</dbReference>
<gene>
    <name evidence="1" type="ORF">ERS007703_02447</name>
</gene>
<organism evidence="1 2">
    <name type="scientific">Mycobacterium tuberculosis</name>
    <dbReference type="NCBI Taxonomy" id="1773"/>
    <lineage>
        <taxon>Bacteria</taxon>
        <taxon>Bacillati</taxon>
        <taxon>Actinomycetota</taxon>
        <taxon>Actinomycetes</taxon>
        <taxon>Mycobacteriales</taxon>
        <taxon>Mycobacteriaceae</taxon>
        <taxon>Mycobacterium</taxon>
        <taxon>Mycobacterium tuberculosis complex</taxon>
    </lineage>
</organism>
<sequence>MPSRSSYSLVYTCPTTITGAPLPNAAPTPVTSLPQQLTVINSELPGSQPPSLVRRRELLATRNLTTS</sequence>
<dbReference type="EMBL" id="CSAE01000266">
    <property type="protein sequence ID" value="COV98197.1"/>
    <property type="molecule type" value="Genomic_DNA"/>
</dbReference>
<name>A0A0U0REA9_MYCTX</name>